<evidence type="ECO:0000313" key="2">
    <source>
        <dbReference type="EMBL" id="KAJ1095497.1"/>
    </source>
</evidence>
<gene>
    <name evidence="2" type="ORF">NDU88_000660</name>
</gene>
<accession>A0AAV7LWG4</accession>
<evidence type="ECO:0000313" key="3">
    <source>
        <dbReference type="Proteomes" id="UP001066276"/>
    </source>
</evidence>
<dbReference type="AlphaFoldDB" id="A0AAV7LWG4"/>
<sequence>MARPQLPGTGPLSSQERQETRGQRLEARKSRLWAVKDFFLQKKGVEMGTCFAPDIAPVVASSETRKIMCPTNPYGCNVIIRWRDIDSIFLTREGDT</sequence>
<evidence type="ECO:0000256" key="1">
    <source>
        <dbReference type="SAM" id="MobiDB-lite"/>
    </source>
</evidence>
<proteinExistence type="predicted"/>
<feature type="compositionally biased region" description="Basic and acidic residues" evidence="1">
    <location>
        <begin position="16"/>
        <end position="26"/>
    </location>
</feature>
<reference evidence="2" key="1">
    <citation type="journal article" date="2022" name="bioRxiv">
        <title>Sequencing and chromosome-scale assembly of the giantPleurodeles waltlgenome.</title>
        <authorList>
            <person name="Brown T."/>
            <person name="Elewa A."/>
            <person name="Iarovenko S."/>
            <person name="Subramanian E."/>
            <person name="Araus A.J."/>
            <person name="Petzold A."/>
            <person name="Susuki M."/>
            <person name="Suzuki K.-i.T."/>
            <person name="Hayashi T."/>
            <person name="Toyoda A."/>
            <person name="Oliveira C."/>
            <person name="Osipova E."/>
            <person name="Leigh N.D."/>
            <person name="Simon A."/>
            <person name="Yun M.H."/>
        </authorList>
    </citation>
    <scope>NUCLEOTIDE SEQUENCE</scope>
    <source>
        <strain evidence="2">20211129_DDA</strain>
        <tissue evidence="2">Liver</tissue>
    </source>
</reference>
<name>A0AAV7LWG4_PLEWA</name>
<feature type="region of interest" description="Disordered" evidence="1">
    <location>
        <begin position="1"/>
        <end position="26"/>
    </location>
</feature>
<comment type="caution">
    <text evidence="2">The sequence shown here is derived from an EMBL/GenBank/DDBJ whole genome shotgun (WGS) entry which is preliminary data.</text>
</comment>
<protein>
    <submittedName>
        <fullName evidence="2">Uncharacterized protein</fullName>
    </submittedName>
</protein>
<organism evidence="2 3">
    <name type="scientific">Pleurodeles waltl</name>
    <name type="common">Iberian ribbed newt</name>
    <dbReference type="NCBI Taxonomy" id="8319"/>
    <lineage>
        <taxon>Eukaryota</taxon>
        <taxon>Metazoa</taxon>
        <taxon>Chordata</taxon>
        <taxon>Craniata</taxon>
        <taxon>Vertebrata</taxon>
        <taxon>Euteleostomi</taxon>
        <taxon>Amphibia</taxon>
        <taxon>Batrachia</taxon>
        <taxon>Caudata</taxon>
        <taxon>Salamandroidea</taxon>
        <taxon>Salamandridae</taxon>
        <taxon>Pleurodelinae</taxon>
        <taxon>Pleurodeles</taxon>
    </lineage>
</organism>
<dbReference type="EMBL" id="JANPWB010000014">
    <property type="protein sequence ID" value="KAJ1095497.1"/>
    <property type="molecule type" value="Genomic_DNA"/>
</dbReference>
<dbReference type="Proteomes" id="UP001066276">
    <property type="component" value="Chromosome 10"/>
</dbReference>
<keyword evidence="3" id="KW-1185">Reference proteome</keyword>